<evidence type="ECO:0008006" key="3">
    <source>
        <dbReference type="Google" id="ProtNLM"/>
    </source>
</evidence>
<reference evidence="1 2" key="1">
    <citation type="journal article" date="2017" name="Genome Announc.">
        <title>Genome sequence of the saprophytic ascomycete Epicoccum nigrum ICMP 19927 strain isolated from New Zealand.</title>
        <authorList>
            <person name="Fokin M."/>
            <person name="Fleetwood D."/>
            <person name="Weir B.S."/>
            <person name="Villas-Boas S.G."/>
        </authorList>
    </citation>
    <scope>NUCLEOTIDE SEQUENCE [LARGE SCALE GENOMIC DNA]</scope>
    <source>
        <strain evidence="1 2">ICMP 19927</strain>
    </source>
</reference>
<dbReference type="AlphaFoldDB" id="A0A1Y2LXH0"/>
<accession>A0A1Y2LXH0</accession>
<dbReference type="OMA" id="ACDAFHL"/>
<protein>
    <recommendedName>
        <fullName evidence="3">BTB domain-containing protein</fullName>
    </recommendedName>
</protein>
<evidence type="ECO:0000313" key="1">
    <source>
        <dbReference type="EMBL" id="OSS48594.1"/>
    </source>
</evidence>
<gene>
    <name evidence="1" type="ORF">B5807_06936</name>
</gene>
<name>A0A1Y2LXH0_EPING</name>
<dbReference type="Proteomes" id="UP000193240">
    <property type="component" value="Unassembled WGS sequence"/>
</dbReference>
<dbReference type="InParanoid" id="A0A1Y2LXH0"/>
<organism evidence="1 2">
    <name type="scientific">Epicoccum nigrum</name>
    <name type="common">Soil fungus</name>
    <name type="synonym">Epicoccum purpurascens</name>
    <dbReference type="NCBI Taxonomy" id="105696"/>
    <lineage>
        <taxon>Eukaryota</taxon>
        <taxon>Fungi</taxon>
        <taxon>Dikarya</taxon>
        <taxon>Ascomycota</taxon>
        <taxon>Pezizomycotina</taxon>
        <taxon>Dothideomycetes</taxon>
        <taxon>Pleosporomycetidae</taxon>
        <taxon>Pleosporales</taxon>
        <taxon>Pleosporineae</taxon>
        <taxon>Didymellaceae</taxon>
        <taxon>Epicoccum</taxon>
    </lineage>
</organism>
<sequence>MSDDGDELLVIATSGDLILDVSQEEGSQVYLYRVDSKTLQQNSRYFENLLSERFSEGQKLAAALSDLKLAGHTSLEDAPANSLPHISIVNAGRIAISKASSIRNLVADFLRAVHGLDLAVANPPVANIANLAVVADRFDAVECVAKYVQRKKYLQLAEAKSKGRASPALTEERVRQKLLIGLLLDHPPWVTRYSKYLIIRDSVQWRPEAEEDHTKALWWDIPNGLEDEMIQRRECILDTVNSLQAYFLKLYTSGDRQCKLGYDTSLQCDSFQLGEMIRFFTKIDTLRMQGKIYDNTEPTYYQGDIERLLATLRQTPSYQINGNHAHCGLRVRIVPPLDMLQDYLSLSSGNSDVGVCGDCWGSLRSEYAWSIAKRPLLWTAPRHLSSFRASTANGAAKRQHGTPGGCLGRHIVVRDLFMAVERNWTDGQGNAPALGWSNMSLSLDPRITPTGRR</sequence>
<proteinExistence type="predicted"/>
<evidence type="ECO:0000313" key="2">
    <source>
        <dbReference type="Proteomes" id="UP000193240"/>
    </source>
</evidence>
<dbReference type="EMBL" id="KZ107845">
    <property type="protein sequence ID" value="OSS48594.1"/>
    <property type="molecule type" value="Genomic_DNA"/>
</dbReference>
<keyword evidence="2" id="KW-1185">Reference proteome</keyword>